<feature type="region of interest" description="Disordered" evidence="2">
    <location>
        <begin position="137"/>
        <end position="165"/>
    </location>
</feature>
<feature type="region of interest" description="Disordered" evidence="2">
    <location>
        <begin position="76"/>
        <end position="111"/>
    </location>
</feature>
<reference evidence="4 5" key="1">
    <citation type="submission" date="2023-03" db="EMBL/GenBank/DDBJ databases">
        <title>Genome sequence of Lichtheimia ornata CBS 291.66.</title>
        <authorList>
            <person name="Mohabir J.T."/>
            <person name="Shea T.P."/>
            <person name="Kurbessoian T."/>
            <person name="Berby B."/>
            <person name="Fontaine J."/>
            <person name="Livny J."/>
            <person name="Gnirke A."/>
            <person name="Stajich J.E."/>
            <person name="Cuomo C.A."/>
        </authorList>
    </citation>
    <scope>NUCLEOTIDE SEQUENCE [LARGE SCALE GENOMIC DNA]</scope>
    <source>
        <strain evidence="4">CBS 291.66</strain>
    </source>
</reference>
<dbReference type="Proteomes" id="UP001234581">
    <property type="component" value="Unassembled WGS sequence"/>
</dbReference>
<dbReference type="InterPro" id="IPR051826">
    <property type="entry name" value="E3_ubiquitin-ligase_domain"/>
</dbReference>
<evidence type="ECO:0000259" key="3">
    <source>
        <dbReference type="PROSITE" id="PS50089"/>
    </source>
</evidence>
<keyword evidence="1" id="KW-0479">Metal-binding</keyword>
<evidence type="ECO:0000313" key="5">
    <source>
        <dbReference type="Proteomes" id="UP001234581"/>
    </source>
</evidence>
<dbReference type="InterPro" id="IPR001841">
    <property type="entry name" value="Znf_RING"/>
</dbReference>
<protein>
    <recommendedName>
        <fullName evidence="3">RING-type domain-containing protein</fullName>
    </recommendedName>
</protein>
<gene>
    <name evidence="4" type="ORF">O0I10_009583</name>
</gene>
<feature type="domain" description="RING-type" evidence="3">
    <location>
        <begin position="222"/>
        <end position="264"/>
    </location>
</feature>
<proteinExistence type="predicted"/>
<dbReference type="PANTHER" id="PTHR22765">
    <property type="entry name" value="RING FINGER AND PROTEASE ASSOCIATED DOMAIN-CONTAINING"/>
    <property type="match status" value="1"/>
</dbReference>
<accession>A0AAD7UW30</accession>
<name>A0AAD7UW30_9FUNG</name>
<dbReference type="PROSITE" id="PS50089">
    <property type="entry name" value="ZF_RING_2"/>
    <property type="match status" value="1"/>
</dbReference>
<evidence type="ECO:0000256" key="2">
    <source>
        <dbReference type="SAM" id="MobiDB-lite"/>
    </source>
</evidence>
<feature type="compositionally biased region" description="Polar residues" evidence="2">
    <location>
        <begin position="91"/>
        <end position="106"/>
    </location>
</feature>
<dbReference type="GO" id="GO:0008270">
    <property type="term" value="F:zinc ion binding"/>
    <property type="evidence" value="ECO:0007669"/>
    <property type="project" value="UniProtKB-KW"/>
</dbReference>
<organism evidence="4 5">
    <name type="scientific">Lichtheimia ornata</name>
    <dbReference type="NCBI Taxonomy" id="688661"/>
    <lineage>
        <taxon>Eukaryota</taxon>
        <taxon>Fungi</taxon>
        <taxon>Fungi incertae sedis</taxon>
        <taxon>Mucoromycota</taxon>
        <taxon>Mucoromycotina</taxon>
        <taxon>Mucoromycetes</taxon>
        <taxon>Mucorales</taxon>
        <taxon>Lichtheimiaceae</taxon>
        <taxon>Lichtheimia</taxon>
    </lineage>
</organism>
<comment type="caution">
    <text evidence="4">The sequence shown here is derived from an EMBL/GenBank/DDBJ whole genome shotgun (WGS) entry which is preliminary data.</text>
</comment>
<keyword evidence="5" id="KW-1185">Reference proteome</keyword>
<dbReference type="EMBL" id="JARTCD010000057">
    <property type="protein sequence ID" value="KAJ8654693.1"/>
    <property type="molecule type" value="Genomic_DNA"/>
</dbReference>
<evidence type="ECO:0000256" key="1">
    <source>
        <dbReference type="PROSITE-ProRule" id="PRU00175"/>
    </source>
</evidence>
<dbReference type="PANTHER" id="PTHR22765:SF434">
    <property type="entry name" value="GB|AAD18119.1-RELATED"/>
    <property type="match status" value="1"/>
</dbReference>
<dbReference type="GO" id="GO:0061630">
    <property type="term" value="F:ubiquitin protein ligase activity"/>
    <property type="evidence" value="ECO:0007669"/>
    <property type="project" value="TreeGrafter"/>
</dbReference>
<sequence>MSAQQQQLTVNFTVNNHHPANVDGGTKAKHPNSDEPIVNGFYCHACDTEVETFLTESYTLVCKQCMSSFIEVMAAPAPPPAASSSSASHSDAQQRNNTKSETSKITFQHPMETKSAVNVSYTTQSDDTFQVQISPAMPQETKPSSSSSAATAIQPTSTTTGQRQSWFSSLFSRRARKTDTPTAGRASTFITVFAGKNKSSPYSGSEKFAASTTCFEENDEECPICQDELFVKGKETLRLTCRHAFHRECIQGWLDRSSTCPYCRQTVSIATLP</sequence>
<dbReference type="InterPro" id="IPR013083">
    <property type="entry name" value="Znf_RING/FYVE/PHD"/>
</dbReference>
<dbReference type="SUPFAM" id="SSF57850">
    <property type="entry name" value="RING/U-box"/>
    <property type="match status" value="1"/>
</dbReference>
<dbReference type="Pfam" id="PF13639">
    <property type="entry name" value="zf-RING_2"/>
    <property type="match status" value="1"/>
</dbReference>
<dbReference type="RefSeq" id="XP_058339607.1">
    <property type="nucleotide sequence ID" value="XM_058489571.1"/>
</dbReference>
<dbReference type="GO" id="GO:0006511">
    <property type="term" value="P:ubiquitin-dependent protein catabolic process"/>
    <property type="evidence" value="ECO:0007669"/>
    <property type="project" value="TreeGrafter"/>
</dbReference>
<keyword evidence="1" id="KW-0863">Zinc-finger</keyword>
<feature type="compositionally biased region" description="Low complexity" evidence="2">
    <location>
        <begin position="138"/>
        <end position="162"/>
    </location>
</feature>
<evidence type="ECO:0000313" key="4">
    <source>
        <dbReference type="EMBL" id="KAJ8654693.1"/>
    </source>
</evidence>
<dbReference type="Gene3D" id="3.30.40.10">
    <property type="entry name" value="Zinc/RING finger domain, C3HC4 (zinc finger)"/>
    <property type="match status" value="1"/>
</dbReference>
<dbReference type="SMART" id="SM00184">
    <property type="entry name" value="RING"/>
    <property type="match status" value="1"/>
</dbReference>
<dbReference type="GeneID" id="83216988"/>
<keyword evidence="1" id="KW-0862">Zinc</keyword>
<dbReference type="AlphaFoldDB" id="A0AAD7UW30"/>